<dbReference type="InterPro" id="IPR001789">
    <property type="entry name" value="Sig_transdc_resp-reg_receiver"/>
</dbReference>
<dbReference type="PANTHER" id="PTHR44591">
    <property type="entry name" value="STRESS RESPONSE REGULATOR PROTEIN 1"/>
    <property type="match status" value="1"/>
</dbReference>
<evidence type="ECO:0000259" key="3">
    <source>
        <dbReference type="PROSITE" id="PS50110"/>
    </source>
</evidence>
<evidence type="ECO:0000313" key="4">
    <source>
        <dbReference type="EMBL" id="AJD90295.1"/>
    </source>
</evidence>
<dbReference type="Pfam" id="PF00072">
    <property type="entry name" value="Response_reg"/>
    <property type="match status" value="1"/>
</dbReference>
<dbReference type="GO" id="GO:0000160">
    <property type="term" value="P:phosphorelay signal transduction system"/>
    <property type="evidence" value="ECO:0007669"/>
    <property type="project" value="InterPro"/>
</dbReference>
<dbReference type="BioCyc" id="JESP1508404:G14D9-10210-MONOMER"/>
<keyword evidence="1 2" id="KW-0597">Phosphoprotein</keyword>
<accession>A0A0B5AIV2</accession>
<dbReference type="CDD" id="cd17546">
    <property type="entry name" value="REC_hyHK_CKI1_RcsC-like"/>
    <property type="match status" value="1"/>
</dbReference>
<reference evidence="4 5" key="1">
    <citation type="submission" date="2014-08" db="EMBL/GenBank/DDBJ databases">
        <title>Complete genome of a marine bacteria Jeotgalibacillus malaysiensis.</title>
        <authorList>
            <person name="Yaakop A.S."/>
            <person name="Chan K.-G."/>
            <person name="Goh K.M."/>
        </authorList>
    </citation>
    <scope>NUCLEOTIDE SEQUENCE [LARGE SCALE GENOMIC DNA]</scope>
    <source>
        <strain evidence="4 5">D5</strain>
    </source>
</reference>
<feature type="modified residue" description="4-aspartylphosphate" evidence="2">
    <location>
        <position position="51"/>
    </location>
</feature>
<dbReference type="Gene3D" id="3.40.50.2300">
    <property type="match status" value="1"/>
</dbReference>
<evidence type="ECO:0000256" key="1">
    <source>
        <dbReference type="ARBA" id="ARBA00022553"/>
    </source>
</evidence>
<feature type="domain" description="Response regulatory" evidence="3">
    <location>
        <begin position="2"/>
        <end position="116"/>
    </location>
</feature>
<keyword evidence="5" id="KW-1185">Reference proteome</keyword>
<dbReference type="InterPro" id="IPR011006">
    <property type="entry name" value="CheY-like_superfamily"/>
</dbReference>
<dbReference type="HOGENOM" id="CLU_000445_69_15_9"/>
<dbReference type="Proteomes" id="UP000031449">
    <property type="component" value="Chromosome"/>
</dbReference>
<dbReference type="InterPro" id="IPR050595">
    <property type="entry name" value="Bact_response_regulator"/>
</dbReference>
<sequence>MKILIADDEKFSRMLISDTLEELDAELDFAEDGQQALEKLKNEDYHICVIDNIMPKLSGIEVIENLSADHCPEHIIMLTAMTQQRDQENARNCGIKHFITKPFSPVKLKSLIQQLTKNQSIS</sequence>
<dbReference type="PANTHER" id="PTHR44591:SF3">
    <property type="entry name" value="RESPONSE REGULATORY DOMAIN-CONTAINING PROTEIN"/>
    <property type="match status" value="1"/>
</dbReference>
<dbReference type="KEGG" id="jeo:JMA_09780"/>
<evidence type="ECO:0000313" key="5">
    <source>
        <dbReference type="Proteomes" id="UP000031449"/>
    </source>
</evidence>
<name>A0A0B5AIV2_9BACL</name>
<evidence type="ECO:0000256" key="2">
    <source>
        <dbReference type="PROSITE-ProRule" id="PRU00169"/>
    </source>
</evidence>
<dbReference type="SUPFAM" id="SSF52172">
    <property type="entry name" value="CheY-like"/>
    <property type="match status" value="1"/>
</dbReference>
<protein>
    <recommendedName>
        <fullName evidence="3">Response regulatory domain-containing protein</fullName>
    </recommendedName>
</protein>
<dbReference type="STRING" id="1508404.JMA_09780"/>
<dbReference type="AlphaFoldDB" id="A0A0B5AIV2"/>
<dbReference type="EMBL" id="CP009416">
    <property type="protein sequence ID" value="AJD90295.1"/>
    <property type="molecule type" value="Genomic_DNA"/>
</dbReference>
<dbReference type="PROSITE" id="PS50110">
    <property type="entry name" value="RESPONSE_REGULATORY"/>
    <property type="match status" value="1"/>
</dbReference>
<organism evidence="4 5">
    <name type="scientific">Jeotgalibacillus malaysiensis</name>
    <dbReference type="NCBI Taxonomy" id="1508404"/>
    <lineage>
        <taxon>Bacteria</taxon>
        <taxon>Bacillati</taxon>
        <taxon>Bacillota</taxon>
        <taxon>Bacilli</taxon>
        <taxon>Bacillales</taxon>
        <taxon>Caryophanaceae</taxon>
        <taxon>Jeotgalibacillus</taxon>
    </lineage>
</organism>
<gene>
    <name evidence="4" type="ORF">JMA_09780</name>
</gene>
<proteinExistence type="predicted"/>
<dbReference type="OrthoDB" id="9797769at2"/>
<dbReference type="SMART" id="SM00448">
    <property type="entry name" value="REC"/>
    <property type="match status" value="1"/>
</dbReference>